<feature type="compositionally biased region" description="Acidic residues" evidence="1">
    <location>
        <begin position="16"/>
        <end position="51"/>
    </location>
</feature>
<reference evidence="3" key="2">
    <citation type="submission" date="2025-08" db="UniProtKB">
        <authorList>
            <consortium name="Ensembl"/>
        </authorList>
    </citation>
    <scope>IDENTIFICATION</scope>
</reference>
<organism evidence="3">
    <name type="scientific">Capra hircus</name>
    <name type="common">Goat</name>
    <dbReference type="NCBI Taxonomy" id="9925"/>
    <lineage>
        <taxon>Eukaryota</taxon>
        <taxon>Metazoa</taxon>
        <taxon>Chordata</taxon>
        <taxon>Craniata</taxon>
        <taxon>Vertebrata</taxon>
        <taxon>Euteleostomi</taxon>
        <taxon>Mammalia</taxon>
        <taxon>Eutheria</taxon>
        <taxon>Laurasiatheria</taxon>
        <taxon>Artiodactyla</taxon>
        <taxon>Ruminantia</taxon>
        <taxon>Pecora</taxon>
        <taxon>Bovidae</taxon>
        <taxon>Caprinae</taxon>
        <taxon>Capra</taxon>
    </lineage>
</organism>
<dbReference type="AlphaFoldDB" id="A0A8C2N8E0"/>
<dbReference type="PANTHER" id="PTHR23093:SF11">
    <property type="entry name" value="GLUTAMATE-RICH PROTEIN 6"/>
    <property type="match status" value="1"/>
</dbReference>
<protein>
    <recommendedName>
        <fullName evidence="2">FAM194 C-terminal domain-containing protein</fullName>
    </recommendedName>
</protein>
<feature type="domain" description="FAM194 C-terminal" evidence="2">
    <location>
        <begin position="264"/>
        <end position="466"/>
    </location>
</feature>
<dbReference type="Pfam" id="PF14977">
    <property type="entry name" value="FAM194"/>
    <property type="match status" value="1"/>
</dbReference>
<dbReference type="Ensembl" id="ENSCHIT00010000679.1">
    <property type="protein sequence ID" value="ENSCHIP00010000442.1"/>
    <property type="gene ID" value="ENSCHIG00010000385.1"/>
</dbReference>
<accession>A0A8C2N8E0</accession>
<name>A0A8C2N8E0_CAPHI</name>
<feature type="region of interest" description="Disordered" evidence="1">
    <location>
        <begin position="1"/>
        <end position="56"/>
    </location>
</feature>
<evidence type="ECO:0000259" key="2">
    <source>
        <dbReference type="Pfam" id="PF14977"/>
    </source>
</evidence>
<evidence type="ECO:0000313" key="3">
    <source>
        <dbReference type="Ensembl" id="ENSCHIP00010000442.1"/>
    </source>
</evidence>
<evidence type="ECO:0000256" key="1">
    <source>
        <dbReference type="SAM" id="MobiDB-lite"/>
    </source>
</evidence>
<sequence>MPSKRSFGKPEKEQGQEEEEEEEEREVNVEEEEEEEEEEVVDEEEEEEEEQQAAADLEKELEAFGRFSEDYFWKFWDFGDANEEGWPRPRLASVVSPSLSPTLTFSTPSLSWWSQTSVPSESAPSRISSQKSFPKIFQTFRKDMSEMDFDRAIYHSLHPKVPVSIQTEESWLQELAGMEKPRKEVPSVKKEDEPENLASKLRAKWIINPEELKLSILCELEFKEDFITLFEPSLRTLPSIGPPPILTFKQESSNLGIKFKIVTNELFEKHYKHGSKFLTSFPDGTTQIFYPSGNLAIIRVPNKINGFTCIVQEDMPTNPAILALLDSSGRSSCYHPNGNVWVYINILGGQYSDQAGNRVRAWNWSSSVTSSPFVSFKPVFLALNHYVGIRILEQDKISITFLAMGQQARISVGTKVKLLNAKEIPALRYLNGDDLLLLASLIKIRRLFHKLEGCVNFPSSQVWEKLKQPSYLSSLSLKLIALCHNSGMKQDIITTIAAMINENI</sequence>
<reference evidence="3" key="1">
    <citation type="submission" date="2019-03" db="EMBL/GenBank/DDBJ databases">
        <title>Genome sequencing and reference-guided assembly of Black Bengal Goat (Capra hircus).</title>
        <authorList>
            <person name="Siddiki A.Z."/>
            <person name="Baten A."/>
            <person name="Billah M."/>
            <person name="Alam M.A.U."/>
            <person name="Shawrob K.S.M."/>
            <person name="Saha S."/>
            <person name="Chowdhury M."/>
            <person name="Rahman A.H."/>
            <person name="Stear M."/>
            <person name="Miah G."/>
            <person name="Das G.B."/>
            <person name="Hossain M.M."/>
            <person name="Kumkum M."/>
            <person name="Islam M.S."/>
            <person name="Mollah A.M."/>
            <person name="Ahsan A."/>
            <person name="Tusar F."/>
            <person name="Khan M.K.I."/>
        </authorList>
    </citation>
    <scope>NUCLEOTIDE SEQUENCE [LARGE SCALE GENOMIC DNA]</scope>
</reference>
<dbReference type="PANTHER" id="PTHR23093">
    <property type="entry name" value="SIMILAR TO CHROMOSOME 3 OPEN READING FRAME 20"/>
    <property type="match status" value="1"/>
</dbReference>
<dbReference type="InterPro" id="IPR029281">
    <property type="entry name" value="FAM194_C"/>
</dbReference>
<proteinExistence type="predicted"/>